<evidence type="ECO:0000313" key="4">
    <source>
        <dbReference type="Proteomes" id="UP000076871"/>
    </source>
</evidence>
<dbReference type="RefSeq" id="XP_040768740.1">
    <property type="nucleotide sequence ID" value="XM_040908011.1"/>
</dbReference>
<protein>
    <recommendedName>
        <fullName evidence="5">BZIP domain-containing protein</fullName>
    </recommendedName>
</protein>
<evidence type="ECO:0008006" key="5">
    <source>
        <dbReference type="Google" id="ProtNLM"/>
    </source>
</evidence>
<keyword evidence="4" id="KW-1185">Reference proteome</keyword>
<feature type="coiled-coil region" evidence="1">
    <location>
        <begin position="24"/>
        <end position="58"/>
    </location>
</feature>
<feature type="compositionally biased region" description="Acidic residues" evidence="2">
    <location>
        <begin position="269"/>
        <end position="281"/>
    </location>
</feature>
<proteinExistence type="predicted"/>
<sequence>MTRGRRKDMTIPPSRALLQQRDYRARKARYVADLEERVRVAEEENVRLKDEVNLLTARLQAIGPPIVHRASPSPEVAAATSELMHNLSAASSSLAHFQRVAFNRLSDPSGSSLQLPPIHTHTPSSLATPAFTPSPLSQSHRRLPSPHPQARIELPPLHSLHRDLFRNDPTPGQVPYHEQPTPISASSSGSGAAVGMGIPAGTAPAYQQRHSPHMQSPHMQAPMMPPARPMQVDPRPSTPIGSSSAGPGSSGYSEEQCCGGFLDCRGLAEEEEDQLVDDAEESGSHGTSSRMSEMRSTSFSGSEASQRSTSSSTPISGPSRIHRISRSH</sequence>
<dbReference type="Gene3D" id="1.20.5.170">
    <property type="match status" value="1"/>
</dbReference>
<evidence type="ECO:0000256" key="2">
    <source>
        <dbReference type="SAM" id="MobiDB-lite"/>
    </source>
</evidence>
<keyword evidence="1" id="KW-0175">Coiled coil</keyword>
<feature type="compositionally biased region" description="Low complexity" evidence="2">
    <location>
        <begin position="213"/>
        <end position="222"/>
    </location>
</feature>
<name>A0A165GYH6_9APHY</name>
<dbReference type="InParanoid" id="A0A165GYH6"/>
<dbReference type="GeneID" id="63825040"/>
<feature type="compositionally biased region" description="Low complexity" evidence="2">
    <location>
        <begin position="184"/>
        <end position="195"/>
    </location>
</feature>
<evidence type="ECO:0000313" key="3">
    <source>
        <dbReference type="EMBL" id="KZT11000.1"/>
    </source>
</evidence>
<feature type="compositionally biased region" description="Low complexity" evidence="2">
    <location>
        <begin position="287"/>
        <end position="319"/>
    </location>
</feature>
<dbReference type="SUPFAM" id="SSF57959">
    <property type="entry name" value="Leucine zipper domain"/>
    <property type="match status" value="1"/>
</dbReference>
<dbReference type="Proteomes" id="UP000076871">
    <property type="component" value="Unassembled WGS sequence"/>
</dbReference>
<gene>
    <name evidence="3" type="ORF">LAESUDRAFT_721417</name>
</gene>
<dbReference type="InterPro" id="IPR046347">
    <property type="entry name" value="bZIP_sf"/>
</dbReference>
<feature type="region of interest" description="Disordered" evidence="2">
    <location>
        <begin position="108"/>
        <end position="328"/>
    </location>
</feature>
<dbReference type="OrthoDB" id="3365874at2759"/>
<feature type="compositionally biased region" description="Low complexity" evidence="2">
    <location>
        <begin position="238"/>
        <end position="253"/>
    </location>
</feature>
<organism evidence="3 4">
    <name type="scientific">Laetiporus sulphureus 93-53</name>
    <dbReference type="NCBI Taxonomy" id="1314785"/>
    <lineage>
        <taxon>Eukaryota</taxon>
        <taxon>Fungi</taxon>
        <taxon>Dikarya</taxon>
        <taxon>Basidiomycota</taxon>
        <taxon>Agaricomycotina</taxon>
        <taxon>Agaricomycetes</taxon>
        <taxon>Polyporales</taxon>
        <taxon>Laetiporus</taxon>
    </lineage>
</organism>
<accession>A0A165GYH6</accession>
<evidence type="ECO:0000256" key="1">
    <source>
        <dbReference type="SAM" id="Coils"/>
    </source>
</evidence>
<dbReference type="AlphaFoldDB" id="A0A165GYH6"/>
<dbReference type="GO" id="GO:0003700">
    <property type="term" value="F:DNA-binding transcription factor activity"/>
    <property type="evidence" value="ECO:0007669"/>
    <property type="project" value="InterPro"/>
</dbReference>
<reference evidence="3 4" key="1">
    <citation type="journal article" date="2016" name="Mol. Biol. Evol.">
        <title>Comparative Genomics of Early-Diverging Mushroom-Forming Fungi Provides Insights into the Origins of Lignocellulose Decay Capabilities.</title>
        <authorList>
            <person name="Nagy L.G."/>
            <person name="Riley R."/>
            <person name="Tritt A."/>
            <person name="Adam C."/>
            <person name="Daum C."/>
            <person name="Floudas D."/>
            <person name="Sun H."/>
            <person name="Yadav J.S."/>
            <person name="Pangilinan J."/>
            <person name="Larsson K.H."/>
            <person name="Matsuura K."/>
            <person name="Barry K."/>
            <person name="Labutti K."/>
            <person name="Kuo R."/>
            <person name="Ohm R.A."/>
            <person name="Bhattacharya S.S."/>
            <person name="Shirouzu T."/>
            <person name="Yoshinaga Y."/>
            <person name="Martin F.M."/>
            <person name="Grigoriev I.V."/>
            <person name="Hibbett D.S."/>
        </authorList>
    </citation>
    <scope>NUCLEOTIDE SEQUENCE [LARGE SCALE GENOMIC DNA]</scope>
    <source>
        <strain evidence="3 4">93-53</strain>
    </source>
</reference>
<dbReference type="EMBL" id="KV427608">
    <property type="protein sequence ID" value="KZT11000.1"/>
    <property type="molecule type" value="Genomic_DNA"/>
</dbReference>